<comment type="caution">
    <text evidence="2">The sequence shown here is derived from an EMBL/GenBank/DDBJ whole genome shotgun (WGS) entry which is preliminary data.</text>
</comment>
<evidence type="ECO:0000256" key="1">
    <source>
        <dbReference type="SAM" id="MobiDB-lite"/>
    </source>
</evidence>
<feature type="compositionally biased region" description="Basic and acidic residues" evidence="1">
    <location>
        <begin position="162"/>
        <end position="180"/>
    </location>
</feature>
<accession>A0AA37QDP3</accession>
<keyword evidence="3" id="KW-1185">Reference proteome</keyword>
<dbReference type="EMBL" id="BRXS01000005">
    <property type="protein sequence ID" value="GLC26991.1"/>
    <property type="molecule type" value="Genomic_DNA"/>
</dbReference>
<evidence type="ECO:0000313" key="2">
    <source>
        <dbReference type="EMBL" id="GLC26991.1"/>
    </source>
</evidence>
<organism evidence="2 3">
    <name type="scientific">Roseisolibacter agri</name>
    <dbReference type="NCBI Taxonomy" id="2014610"/>
    <lineage>
        <taxon>Bacteria</taxon>
        <taxon>Pseudomonadati</taxon>
        <taxon>Gemmatimonadota</taxon>
        <taxon>Gemmatimonadia</taxon>
        <taxon>Gemmatimonadales</taxon>
        <taxon>Gemmatimonadaceae</taxon>
        <taxon>Roseisolibacter</taxon>
    </lineage>
</organism>
<evidence type="ECO:0000313" key="3">
    <source>
        <dbReference type="Proteomes" id="UP001161325"/>
    </source>
</evidence>
<feature type="compositionally biased region" description="Basic and acidic residues" evidence="1">
    <location>
        <begin position="256"/>
        <end position="279"/>
    </location>
</feature>
<gene>
    <name evidence="2" type="ORF">rosag_35040</name>
</gene>
<proteinExistence type="predicted"/>
<feature type="region of interest" description="Disordered" evidence="1">
    <location>
        <begin position="130"/>
        <end position="279"/>
    </location>
</feature>
<reference evidence="2" key="1">
    <citation type="submission" date="2022-08" db="EMBL/GenBank/DDBJ databases">
        <title>Draft genome sequencing of Roseisolibacter agri AW1220.</title>
        <authorList>
            <person name="Tobiishi Y."/>
            <person name="Tonouchi A."/>
        </authorList>
    </citation>
    <scope>NUCLEOTIDE SEQUENCE</scope>
    <source>
        <strain evidence="2">AW1220</strain>
    </source>
</reference>
<sequence>MTMHNLDLGIPLTREQWEQLGHGADARPDFGVLRWAPAEFDVIRVAVREDELPEGWRPAAPRADARVSDREVARFRWNDGRPYAEVDPPSAPEPPAITAAERATLDARLDHWVRERWHILLRESGIAYDRGALPPEEPYPATGRPGAAATTRSARGSTGGRMGEHETDRTRGGDAARRESGQPGGGQGRRDEIGGRTGVWPRGAEGVPPDAEVRMEGALGGGDYDEAGGSELVYRDGQLLGGLTAGPDGEPTIDIHGGDRPDADRRPPRGPDERDAGMR</sequence>
<feature type="compositionally biased region" description="Low complexity" evidence="1">
    <location>
        <begin position="140"/>
        <end position="156"/>
    </location>
</feature>
<name>A0AA37QDP3_9BACT</name>
<dbReference type="Proteomes" id="UP001161325">
    <property type="component" value="Unassembled WGS sequence"/>
</dbReference>
<protein>
    <submittedName>
        <fullName evidence="2">Uncharacterized protein</fullName>
    </submittedName>
</protein>
<dbReference type="AlphaFoldDB" id="A0AA37QDP3"/>
<dbReference type="RefSeq" id="WP_284351439.1">
    <property type="nucleotide sequence ID" value="NZ_BRXS01000005.1"/>
</dbReference>